<feature type="region of interest" description="Disordered" evidence="1">
    <location>
        <begin position="1"/>
        <end position="30"/>
    </location>
</feature>
<evidence type="ECO:0000313" key="2">
    <source>
        <dbReference type="EMBL" id="KAJ5307186.1"/>
    </source>
</evidence>
<gene>
    <name evidence="2" type="ORF">N7476_007842</name>
</gene>
<protein>
    <submittedName>
        <fullName evidence="2">Uncharacterized protein</fullName>
    </submittedName>
</protein>
<sequence length="87" mass="9064">MAANRKSKARDPGEACAGLRHRSFPRRPERRWRAFPGAPCVGGSRRECQPVVGVRQLAPGGLGGYASLPFLPARSGSGSGFGSGSAL</sequence>
<evidence type="ECO:0000256" key="1">
    <source>
        <dbReference type="SAM" id="MobiDB-lite"/>
    </source>
</evidence>
<dbReference type="AlphaFoldDB" id="A0A9W9PQK5"/>
<reference evidence="2" key="2">
    <citation type="journal article" date="2023" name="IMA Fungus">
        <title>Comparative genomic study of the Penicillium genus elucidates a diverse pangenome and 15 lateral gene transfer events.</title>
        <authorList>
            <person name="Petersen C."/>
            <person name="Sorensen T."/>
            <person name="Nielsen M.R."/>
            <person name="Sondergaard T.E."/>
            <person name="Sorensen J.L."/>
            <person name="Fitzpatrick D.A."/>
            <person name="Frisvad J.C."/>
            <person name="Nielsen K.L."/>
        </authorList>
    </citation>
    <scope>NUCLEOTIDE SEQUENCE</scope>
    <source>
        <strain evidence="2">IBT 21472</strain>
    </source>
</reference>
<name>A0A9W9PQK5_9EURO</name>
<evidence type="ECO:0000313" key="3">
    <source>
        <dbReference type="Proteomes" id="UP001147746"/>
    </source>
</evidence>
<proteinExistence type="predicted"/>
<accession>A0A9W9PQK5</accession>
<comment type="caution">
    <text evidence="2">The sequence shown here is derived from an EMBL/GenBank/DDBJ whole genome shotgun (WGS) entry which is preliminary data.</text>
</comment>
<organism evidence="2 3">
    <name type="scientific">Penicillium atrosanguineum</name>
    <dbReference type="NCBI Taxonomy" id="1132637"/>
    <lineage>
        <taxon>Eukaryota</taxon>
        <taxon>Fungi</taxon>
        <taxon>Dikarya</taxon>
        <taxon>Ascomycota</taxon>
        <taxon>Pezizomycotina</taxon>
        <taxon>Eurotiomycetes</taxon>
        <taxon>Eurotiomycetidae</taxon>
        <taxon>Eurotiales</taxon>
        <taxon>Aspergillaceae</taxon>
        <taxon>Penicillium</taxon>
    </lineage>
</organism>
<dbReference type="Proteomes" id="UP001147746">
    <property type="component" value="Unassembled WGS sequence"/>
</dbReference>
<reference evidence="2" key="1">
    <citation type="submission" date="2022-12" db="EMBL/GenBank/DDBJ databases">
        <authorList>
            <person name="Petersen C."/>
        </authorList>
    </citation>
    <scope>NUCLEOTIDE SEQUENCE</scope>
    <source>
        <strain evidence="2">IBT 21472</strain>
    </source>
</reference>
<keyword evidence="3" id="KW-1185">Reference proteome</keyword>
<feature type="compositionally biased region" description="Basic residues" evidence="1">
    <location>
        <begin position="19"/>
        <end position="30"/>
    </location>
</feature>
<dbReference type="EMBL" id="JAPZBO010000008">
    <property type="protein sequence ID" value="KAJ5307186.1"/>
    <property type="molecule type" value="Genomic_DNA"/>
</dbReference>